<name>A0AAN6U5M2_9PEZI</name>
<evidence type="ECO:0000313" key="3">
    <source>
        <dbReference type="Proteomes" id="UP001302602"/>
    </source>
</evidence>
<reference evidence="2" key="1">
    <citation type="journal article" date="2023" name="Mol. Phylogenet. Evol.">
        <title>Genome-scale phylogeny and comparative genomics of the fungal order Sordariales.</title>
        <authorList>
            <person name="Hensen N."/>
            <person name="Bonometti L."/>
            <person name="Westerberg I."/>
            <person name="Brannstrom I.O."/>
            <person name="Guillou S."/>
            <person name="Cros-Aarteil S."/>
            <person name="Calhoun S."/>
            <person name="Haridas S."/>
            <person name="Kuo A."/>
            <person name="Mondo S."/>
            <person name="Pangilinan J."/>
            <person name="Riley R."/>
            <person name="LaButti K."/>
            <person name="Andreopoulos B."/>
            <person name="Lipzen A."/>
            <person name="Chen C."/>
            <person name="Yan M."/>
            <person name="Daum C."/>
            <person name="Ng V."/>
            <person name="Clum A."/>
            <person name="Steindorff A."/>
            <person name="Ohm R.A."/>
            <person name="Martin F."/>
            <person name="Silar P."/>
            <person name="Natvig D.O."/>
            <person name="Lalanne C."/>
            <person name="Gautier V."/>
            <person name="Ament-Velasquez S.L."/>
            <person name="Kruys A."/>
            <person name="Hutchinson M.I."/>
            <person name="Powell A.J."/>
            <person name="Barry K."/>
            <person name="Miller A.N."/>
            <person name="Grigoriev I.V."/>
            <person name="Debuchy R."/>
            <person name="Gladieux P."/>
            <person name="Hiltunen Thoren M."/>
            <person name="Johannesson H."/>
        </authorList>
    </citation>
    <scope>NUCLEOTIDE SEQUENCE</scope>
    <source>
        <strain evidence="2">CBS 731.68</strain>
    </source>
</reference>
<sequence>MLQWSPASEDEPAGSSSGIKRSHAAAALVVLFMITSVCYLVREVEVSQIVK</sequence>
<dbReference type="RefSeq" id="XP_062650355.1">
    <property type="nucleotide sequence ID" value="XM_062792537.1"/>
</dbReference>
<gene>
    <name evidence="2" type="ORF">N657DRAFT_643365</name>
</gene>
<evidence type="ECO:0000256" key="1">
    <source>
        <dbReference type="SAM" id="Phobius"/>
    </source>
</evidence>
<protein>
    <submittedName>
        <fullName evidence="2">Uncharacterized protein</fullName>
    </submittedName>
</protein>
<organism evidence="2 3">
    <name type="scientific">Parathielavia appendiculata</name>
    <dbReference type="NCBI Taxonomy" id="2587402"/>
    <lineage>
        <taxon>Eukaryota</taxon>
        <taxon>Fungi</taxon>
        <taxon>Dikarya</taxon>
        <taxon>Ascomycota</taxon>
        <taxon>Pezizomycotina</taxon>
        <taxon>Sordariomycetes</taxon>
        <taxon>Sordariomycetidae</taxon>
        <taxon>Sordariales</taxon>
        <taxon>Chaetomiaceae</taxon>
        <taxon>Parathielavia</taxon>
    </lineage>
</organism>
<proteinExistence type="predicted"/>
<keyword evidence="1" id="KW-0472">Membrane</keyword>
<keyword evidence="1" id="KW-1133">Transmembrane helix</keyword>
<dbReference type="EMBL" id="MU853225">
    <property type="protein sequence ID" value="KAK4126584.1"/>
    <property type="molecule type" value="Genomic_DNA"/>
</dbReference>
<keyword evidence="3" id="KW-1185">Reference proteome</keyword>
<comment type="caution">
    <text evidence="2">The sequence shown here is derived from an EMBL/GenBank/DDBJ whole genome shotgun (WGS) entry which is preliminary data.</text>
</comment>
<keyword evidence="1" id="KW-0812">Transmembrane</keyword>
<accession>A0AAN6U5M2</accession>
<dbReference type="GeneID" id="87829306"/>
<reference evidence="2" key="2">
    <citation type="submission" date="2023-05" db="EMBL/GenBank/DDBJ databases">
        <authorList>
            <consortium name="Lawrence Berkeley National Laboratory"/>
            <person name="Steindorff A."/>
            <person name="Hensen N."/>
            <person name="Bonometti L."/>
            <person name="Westerberg I."/>
            <person name="Brannstrom I.O."/>
            <person name="Guillou S."/>
            <person name="Cros-Aarteil S."/>
            <person name="Calhoun S."/>
            <person name="Haridas S."/>
            <person name="Kuo A."/>
            <person name="Mondo S."/>
            <person name="Pangilinan J."/>
            <person name="Riley R."/>
            <person name="Labutti K."/>
            <person name="Andreopoulos B."/>
            <person name="Lipzen A."/>
            <person name="Chen C."/>
            <person name="Yanf M."/>
            <person name="Daum C."/>
            <person name="Ng V."/>
            <person name="Clum A."/>
            <person name="Ohm R."/>
            <person name="Martin F."/>
            <person name="Silar P."/>
            <person name="Natvig D."/>
            <person name="Lalanne C."/>
            <person name="Gautier V."/>
            <person name="Ament-Velasquez S.L."/>
            <person name="Kruys A."/>
            <person name="Hutchinson M.I."/>
            <person name="Powell A.J."/>
            <person name="Barry K."/>
            <person name="Miller A.N."/>
            <person name="Grigoriev I.V."/>
            <person name="Debuchy R."/>
            <person name="Gladieux P."/>
            <person name="Thoren M.H."/>
            <person name="Johannesson H."/>
        </authorList>
    </citation>
    <scope>NUCLEOTIDE SEQUENCE</scope>
    <source>
        <strain evidence="2">CBS 731.68</strain>
    </source>
</reference>
<evidence type="ECO:0000313" key="2">
    <source>
        <dbReference type="EMBL" id="KAK4126584.1"/>
    </source>
</evidence>
<dbReference type="Proteomes" id="UP001302602">
    <property type="component" value="Unassembled WGS sequence"/>
</dbReference>
<dbReference type="AlphaFoldDB" id="A0AAN6U5M2"/>
<feature type="transmembrane region" description="Helical" evidence="1">
    <location>
        <begin position="24"/>
        <end position="41"/>
    </location>
</feature>